<reference evidence="2 3" key="1">
    <citation type="journal article" date="2015" name="Nature">
        <title>rRNA introns, odd ribosomes, and small enigmatic genomes across a large radiation of phyla.</title>
        <authorList>
            <person name="Brown C.T."/>
            <person name="Hug L.A."/>
            <person name="Thomas B.C."/>
            <person name="Sharon I."/>
            <person name="Castelle C.J."/>
            <person name="Singh A."/>
            <person name="Wilkins M.J."/>
            <person name="Williams K.H."/>
            <person name="Banfield J.F."/>
        </authorList>
    </citation>
    <scope>NUCLEOTIDE SEQUENCE [LARGE SCALE GENOMIC DNA]</scope>
</reference>
<name>A0A0G1DAJ2_9BACT</name>
<keyword evidence="1" id="KW-0812">Transmembrane</keyword>
<evidence type="ECO:0008006" key="4">
    <source>
        <dbReference type="Google" id="ProtNLM"/>
    </source>
</evidence>
<dbReference type="EMBL" id="LCFK01000001">
    <property type="protein sequence ID" value="KKS94925.1"/>
    <property type="molecule type" value="Genomic_DNA"/>
</dbReference>
<evidence type="ECO:0000313" key="3">
    <source>
        <dbReference type="Proteomes" id="UP000033980"/>
    </source>
</evidence>
<feature type="transmembrane region" description="Helical" evidence="1">
    <location>
        <begin position="65"/>
        <end position="84"/>
    </location>
</feature>
<accession>A0A0G1DAJ2</accession>
<feature type="transmembrane region" description="Helical" evidence="1">
    <location>
        <begin position="36"/>
        <end position="53"/>
    </location>
</feature>
<proteinExistence type="predicted"/>
<feature type="transmembrane region" description="Helical" evidence="1">
    <location>
        <begin position="96"/>
        <end position="116"/>
    </location>
</feature>
<dbReference type="AlphaFoldDB" id="A0A0G1DAJ2"/>
<comment type="caution">
    <text evidence="2">The sequence shown here is derived from an EMBL/GenBank/DDBJ whole genome shotgun (WGS) entry which is preliminary data.</text>
</comment>
<protein>
    <recommendedName>
        <fullName evidence="4">YGGT family protein</fullName>
    </recommendedName>
</protein>
<evidence type="ECO:0000313" key="2">
    <source>
        <dbReference type="EMBL" id="KKS94925.1"/>
    </source>
</evidence>
<sequence>MAELIKETVVTRSGDTQMASTSTKSKVSDSETTERIIYFFFGLVEVLLTFRLVLKVTGASPSSGFVSGIYALTGIFSMPFDGIFRKGSSSGMTFEPGTLIAIVVYALLAWGIVKLLQAFSGEEQSE</sequence>
<keyword evidence="1" id="KW-1133">Transmembrane helix</keyword>
<keyword evidence="1" id="KW-0472">Membrane</keyword>
<dbReference type="Proteomes" id="UP000033980">
    <property type="component" value="Unassembled WGS sequence"/>
</dbReference>
<evidence type="ECO:0000256" key="1">
    <source>
        <dbReference type="SAM" id="Phobius"/>
    </source>
</evidence>
<organism evidence="2 3">
    <name type="scientific">Candidatus Collierbacteria bacterium GW2011_GWC2_43_12</name>
    <dbReference type="NCBI Taxonomy" id="1618390"/>
    <lineage>
        <taxon>Bacteria</taxon>
        <taxon>Candidatus Collieribacteriota</taxon>
    </lineage>
</organism>
<gene>
    <name evidence="2" type="ORF">UV68_C0001G0066</name>
</gene>